<dbReference type="STRING" id="1543721.AAY24_04465"/>
<gene>
    <name evidence="3" type="ORF">FHK82_16385</name>
</gene>
<organism evidence="3 4">
    <name type="scientific">Sedimenticola thiotaurini</name>
    <dbReference type="NCBI Taxonomy" id="1543721"/>
    <lineage>
        <taxon>Bacteria</taxon>
        <taxon>Pseudomonadati</taxon>
        <taxon>Pseudomonadota</taxon>
        <taxon>Gammaproteobacteria</taxon>
        <taxon>Chromatiales</taxon>
        <taxon>Sedimenticolaceae</taxon>
        <taxon>Sedimenticola</taxon>
    </lineage>
</organism>
<dbReference type="Pfam" id="PF11813">
    <property type="entry name" value="DUF3334"/>
    <property type="match status" value="1"/>
</dbReference>
<name>A0A558CP62_9GAMM</name>
<dbReference type="Proteomes" id="UP000317355">
    <property type="component" value="Unassembled WGS sequence"/>
</dbReference>
<reference evidence="3 4" key="1">
    <citation type="submission" date="2019-07" db="EMBL/GenBank/DDBJ databases">
        <title>The pathways for chlorine oxyanion respiration interact through the shared metabolite chlorate.</title>
        <authorList>
            <person name="Barnum T.P."/>
            <person name="Cheng Y."/>
            <person name="Hill K.A."/>
            <person name="Lucas L.N."/>
            <person name="Carlson H.K."/>
            <person name="Coates J.D."/>
        </authorList>
    </citation>
    <scope>NUCLEOTIDE SEQUENCE [LARGE SCALE GENOMIC DNA]</scope>
    <source>
        <strain evidence="3">BK-3</strain>
    </source>
</reference>
<dbReference type="SUPFAM" id="SSF103039">
    <property type="entry name" value="CheC-like"/>
    <property type="match status" value="1"/>
</dbReference>
<dbReference type="InterPro" id="IPR028976">
    <property type="entry name" value="CheC-like_sf"/>
</dbReference>
<evidence type="ECO:0000256" key="2">
    <source>
        <dbReference type="SAM" id="MobiDB-lite"/>
    </source>
</evidence>
<evidence type="ECO:0000256" key="1">
    <source>
        <dbReference type="ARBA" id="ARBA00022500"/>
    </source>
</evidence>
<evidence type="ECO:0000313" key="4">
    <source>
        <dbReference type="Proteomes" id="UP000317355"/>
    </source>
</evidence>
<sequence length="232" mass="25650">MAKTKIVSTDDILLMLCKSVTSVLTTATSNEIGYSAMVQKINRTCLKPDIGCFVLFDGGFSGLVVINFTANAALELYQAYLSNMGIPKEELAVSHTSDEVGNVLGELMNQMIGDFISNVGKQLQTPINQNQPKMLTINKEVLLSINTNLDRPQARRVTFTTERNNIFYLELAMDKTEFIQLHEFEQHEDFDPDDILEGEANKRAAIAQNAAAEKAAKDQPSDSDNLLDELGI</sequence>
<dbReference type="AlphaFoldDB" id="A0A558CP62"/>
<dbReference type="InterPro" id="IPR024513">
    <property type="entry name" value="DUF3334"/>
</dbReference>
<dbReference type="EMBL" id="VMRY01000105">
    <property type="protein sequence ID" value="TVT50564.1"/>
    <property type="molecule type" value="Genomic_DNA"/>
</dbReference>
<proteinExistence type="predicted"/>
<accession>A0A558CP62</accession>
<dbReference type="GO" id="GO:0006935">
    <property type="term" value="P:chemotaxis"/>
    <property type="evidence" value="ECO:0007669"/>
    <property type="project" value="UniProtKB-KW"/>
</dbReference>
<dbReference type="Gene3D" id="3.40.1550.10">
    <property type="entry name" value="CheC-like"/>
    <property type="match status" value="1"/>
</dbReference>
<keyword evidence="1" id="KW-0145">Chemotaxis</keyword>
<feature type="region of interest" description="Disordered" evidence="2">
    <location>
        <begin position="208"/>
        <end position="232"/>
    </location>
</feature>
<protein>
    <submittedName>
        <fullName evidence="3">DUF3334 family protein</fullName>
    </submittedName>
</protein>
<comment type="caution">
    <text evidence="3">The sequence shown here is derived from an EMBL/GenBank/DDBJ whole genome shotgun (WGS) entry which is preliminary data.</text>
</comment>
<evidence type="ECO:0000313" key="3">
    <source>
        <dbReference type="EMBL" id="TVT50564.1"/>
    </source>
</evidence>